<dbReference type="Gene3D" id="3.30.450.40">
    <property type="match status" value="1"/>
</dbReference>
<dbReference type="InterPro" id="IPR050707">
    <property type="entry name" value="HTH_MetabolicPath_Reg"/>
</dbReference>
<dbReference type="PANTHER" id="PTHR30136:SF7">
    <property type="entry name" value="HTH-TYPE TRANSCRIPTIONAL REGULATOR KDGR-RELATED"/>
    <property type="match status" value="1"/>
</dbReference>
<feature type="domain" description="HTH iclR-type" evidence="4">
    <location>
        <begin position="16"/>
        <end position="76"/>
    </location>
</feature>
<dbReference type="Pfam" id="PF01614">
    <property type="entry name" value="IclR_C"/>
    <property type="match status" value="1"/>
</dbReference>
<sequence>MTEIGDETSEAAKYRAPALSKGLDILELLSTVADGLTQAEIAKTLGRTSSEIFRMLMVLRERGYVEIDNDRYHLTTKMFVMAHRHPPVKRLAAYAGDPMQRLADRLNQSMHLGILHRGEMLVIAQVDCPDNNLTSVRLGAHVSIYETASGRVLAAWLDRPGLAALIDAAGRDAPKRAGFEADLPAVRRQGYCVSPSQTIAGVQNLAVPIFDFTGQPVASVTIPFIQRLSGTSIFPPEYCRDALVEMCRDISRRLGADMDQILGRDPATEPRQG</sequence>
<dbReference type="InterPro" id="IPR036388">
    <property type="entry name" value="WH-like_DNA-bd_sf"/>
</dbReference>
<dbReference type="Pfam" id="PF09339">
    <property type="entry name" value="HTH_IclR"/>
    <property type="match status" value="1"/>
</dbReference>
<dbReference type="SUPFAM" id="SSF46785">
    <property type="entry name" value="Winged helix' DNA-binding domain"/>
    <property type="match status" value="1"/>
</dbReference>
<dbReference type="EMBL" id="JACVXA010000094">
    <property type="protein sequence ID" value="MBE3640438.1"/>
    <property type="molecule type" value="Genomic_DNA"/>
</dbReference>
<dbReference type="AlphaFoldDB" id="A0A8J7D175"/>
<keyword evidence="7" id="KW-1185">Reference proteome</keyword>
<dbReference type="InterPro" id="IPR005471">
    <property type="entry name" value="Tscrpt_reg_IclR_N"/>
</dbReference>
<evidence type="ECO:0000259" key="5">
    <source>
        <dbReference type="PROSITE" id="PS51078"/>
    </source>
</evidence>
<dbReference type="InterPro" id="IPR029016">
    <property type="entry name" value="GAF-like_dom_sf"/>
</dbReference>
<evidence type="ECO:0000256" key="2">
    <source>
        <dbReference type="ARBA" id="ARBA00023125"/>
    </source>
</evidence>
<evidence type="ECO:0000256" key="1">
    <source>
        <dbReference type="ARBA" id="ARBA00023015"/>
    </source>
</evidence>
<comment type="caution">
    <text evidence="6">The sequence shown here is derived from an EMBL/GenBank/DDBJ whole genome shotgun (WGS) entry which is preliminary data.</text>
</comment>
<dbReference type="GO" id="GO:0045892">
    <property type="term" value="P:negative regulation of DNA-templated transcription"/>
    <property type="evidence" value="ECO:0007669"/>
    <property type="project" value="TreeGrafter"/>
</dbReference>
<dbReference type="RefSeq" id="WP_193186584.1">
    <property type="nucleotide sequence ID" value="NZ_JACVXA010000094.1"/>
</dbReference>
<dbReference type="Proteomes" id="UP000609121">
    <property type="component" value="Unassembled WGS sequence"/>
</dbReference>
<dbReference type="InterPro" id="IPR014757">
    <property type="entry name" value="Tscrpt_reg_IclR_C"/>
</dbReference>
<gene>
    <name evidence="6" type="ORF">ICN82_19725</name>
</gene>
<protein>
    <submittedName>
        <fullName evidence="6">IclR family transcriptional regulator</fullName>
    </submittedName>
</protein>
<evidence type="ECO:0000256" key="3">
    <source>
        <dbReference type="ARBA" id="ARBA00023163"/>
    </source>
</evidence>
<dbReference type="PANTHER" id="PTHR30136">
    <property type="entry name" value="HELIX-TURN-HELIX TRANSCRIPTIONAL REGULATOR, ICLR FAMILY"/>
    <property type="match status" value="1"/>
</dbReference>
<feature type="domain" description="IclR-ED" evidence="5">
    <location>
        <begin position="77"/>
        <end position="256"/>
    </location>
</feature>
<dbReference type="PROSITE" id="PS51077">
    <property type="entry name" value="HTH_ICLR"/>
    <property type="match status" value="1"/>
</dbReference>
<reference evidence="6" key="1">
    <citation type="submission" date="2020-09" db="EMBL/GenBank/DDBJ databases">
        <title>A novel bacterium of genus Mangrovicoccus, isolated from South China Sea.</title>
        <authorList>
            <person name="Huang H."/>
            <person name="Mo K."/>
            <person name="Hu Y."/>
        </authorList>
    </citation>
    <scope>NUCLEOTIDE SEQUENCE</scope>
    <source>
        <strain evidence="6">HB182678</strain>
    </source>
</reference>
<keyword evidence="2" id="KW-0238">DNA-binding</keyword>
<evidence type="ECO:0000313" key="6">
    <source>
        <dbReference type="EMBL" id="MBE3640438.1"/>
    </source>
</evidence>
<keyword evidence="1" id="KW-0805">Transcription regulation</keyword>
<dbReference type="SUPFAM" id="SSF55781">
    <property type="entry name" value="GAF domain-like"/>
    <property type="match status" value="1"/>
</dbReference>
<accession>A0A8J7D175</accession>
<dbReference type="PROSITE" id="PS51078">
    <property type="entry name" value="ICLR_ED"/>
    <property type="match status" value="1"/>
</dbReference>
<dbReference type="GO" id="GO:0003677">
    <property type="term" value="F:DNA binding"/>
    <property type="evidence" value="ECO:0007669"/>
    <property type="project" value="UniProtKB-KW"/>
</dbReference>
<dbReference type="Gene3D" id="1.10.10.10">
    <property type="entry name" value="Winged helix-like DNA-binding domain superfamily/Winged helix DNA-binding domain"/>
    <property type="match status" value="1"/>
</dbReference>
<dbReference type="GO" id="GO:0003700">
    <property type="term" value="F:DNA-binding transcription factor activity"/>
    <property type="evidence" value="ECO:0007669"/>
    <property type="project" value="TreeGrafter"/>
</dbReference>
<dbReference type="SMART" id="SM00346">
    <property type="entry name" value="HTH_ICLR"/>
    <property type="match status" value="1"/>
</dbReference>
<evidence type="ECO:0000259" key="4">
    <source>
        <dbReference type="PROSITE" id="PS51077"/>
    </source>
</evidence>
<organism evidence="6 7">
    <name type="scientific">Mangrovicoccus algicola</name>
    <dbReference type="NCBI Taxonomy" id="2771008"/>
    <lineage>
        <taxon>Bacteria</taxon>
        <taxon>Pseudomonadati</taxon>
        <taxon>Pseudomonadota</taxon>
        <taxon>Alphaproteobacteria</taxon>
        <taxon>Rhodobacterales</taxon>
        <taxon>Paracoccaceae</taxon>
        <taxon>Mangrovicoccus</taxon>
    </lineage>
</organism>
<keyword evidence="3" id="KW-0804">Transcription</keyword>
<proteinExistence type="predicted"/>
<name>A0A8J7D175_9RHOB</name>
<dbReference type="InterPro" id="IPR036390">
    <property type="entry name" value="WH_DNA-bd_sf"/>
</dbReference>
<evidence type="ECO:0000313" key="7">
    <source>
        <dbReference type="Proteomes" id="UP000609121"/>
    </source>
</evidence>